<keyword evidence="3 6" id="KW-0347">Helicase</keyword>
<evidence type="ECO:0000259" key="7">
    <source>
        <dbReference type="PROSITE" id="PS51198"/>
    </source>
</evidence>
<dbReference type="Proteomes" id="UP001207930">
    <property type="component" value="Unassembled WGS sequence"/>
</dbReference>
<dbReference type="RefSeq" id="WP_264502678.1">
    <property type="nucleotide sequence ID" value="NZ_JAPDDS010000011.1"/>
</dbReference>
<dbReference type="PANTHER" id="PTHR11070">
    <property type="entry name" value="UVRD / RECB / PCRA DNA HELICASE FAMILY MEMBER"/>
    <property type="match status" value="1"/>
</dbReference>
<keyword evidence="9" id="KW-1185">Reference proteome</keyword>
<comment type="caution">
    <text evidence="8">The sequence shown here is derived from an EMBL/GenBank/DDBJ whole genome shotgun (WGS) entry which is preliminary data.</text>
</comment>
<dbReference type="Gene3D" id="3.40.50.300">
    <property type="entry name" value="P-loop containing nucleotide triphosphate hydrolases"/>
    <property type="match status" value="3"/>
</dbReference>
<dbReference type="EMBL" id="JAPDDS010000011">
    <property type="protein sequence ID" value="MCW1886723.1"/>
    <property type="molecule type" value="Genomic_DNA"/>
</dbReference>
<dbReference type="SUPFAM" id="SSF52540">
    <property type="entry name" value="P-loop containing nucleoside triphosphate hydrolases"/>
    <property type="match status" value="1"/>
</dbReference>
<feature type="domain" description="UvrD-like helicase ATP-binding" evidence="7">
    <location>
        <begin position="17"/>
        <end position="350"/>
    </location>
</feature>
<reference evidence="8 9" key="1">
    <citation type="submission" date="2022-10" db="EMBL/GenBank/DDBJ databases">
        <title>Luteolibacter flavescens strain MCCC 1K03193, whole genome shotgun sequencing project.</title>
        <authorList>
            <person name="Zhao G."/>
            <person name="Shen L."/>
        </authorList>
    </citation>
    <scope>NUCLEOTIDE SEQUENCE [LARGE SCALE GENOMIC DNA]</scope>
    <source>
        <strain evidence="8 9">MCCC 1K03193</strain>
    </source>
</reference>
<protein>
    <recommendedName>
        <fullName evidence="5">DNA 3'-5' helicase II</fullName>
    </recommendedName>
</protein>
<evidence type="ECO:0000256" key="4">
    <source>
        <dbReference type="ARBA" id="ARBA00022840"/>
    </source>
</evidence>
<feature type="binding site" evidence="6">
    <location>
        <begin position="38"/>
        <end position="45"/>
    </location>
    <ligand>
        <name>ATP</name>
        <dbReference type="ChEBI" id="CHEBI:30616"/>
    </ligand>
</feature>
<evidence type="ECO:0000256" key="5">
    <source>
        <dbReference type="ARBA" id="ARBA00034923"/>
    </source>
</evidence>
<dbReference type="Pfam" id="PF00580">
    <property type="entry name" value="UvrD-helicase"/>
    <property type="match status" value="1"/>
</dbReference>
<evidence type="ECO:0000256" key="2">
    <source>
        <dbReference type="ARBA" id="ARBA00022801"/>
    </source>
</evidence>
<evidence type="ECO:0000256" key="6">
    <source>
        <dbReference type="PROSITE-ProRule" id="PRU00560"/>
    </source>
</evidence>
<dbReference type="CDD" id="cd17932">
    <property type="entry name" value="DEXQc_UvrD"/>
    <property type="match status" value="1"/>
</dbReference>
<evidence type="ECO:0000313" key="9">
    <source>
        <dbReference type="Proteomes" id="UP001207930"/>
    </source>
</evidence>
<sequence>MLSFSGFLKALNEVGRKPNPNQQLAVEAAKDAPLFVVAGPGTGKTATLTMRMLKLVFVDQVEPKGILATTFTKKAAAELRSRVLGWGYGVQEWLLEHGGLSRMDRMWVERVDINQIRTGTIDSICEELLRDFRDPGTDPPILADEFVAETLMLRHGMFGASGQRRYQDPDLDEFLCSARGTGRYGWHVGSKTELVRTMWDRRHHDQLDWMAWVKSGSTKEEVAARKVLDEALDDYAVELSKRLMVDFSQLEQTVLDRLRAGGFKEFTDELQVVLVDEYQDTNLLQESLYFELAKRCDGALTVVGDDDQSLYRFRGATVDLFSNFASRYQSVGGFAKVPTPVFLNANYRSTSTIIGFVNDYARLDREYQAVRVAGKPKLKNPKAGEEEDFPILGMFRRTLDELAEDLASFIHKVTRGGGYKLPDGKVIQVDRKNGGDVGDLALLCSSPREVNAAGDSRLPMVLKDELLAQKEPIPTFNPRGQDFASIGIVQLLGGLLLCCLDRDGDAEDAAGKGLGRETRSTFGQWATLAEDWLKGTAVVPRVATKADTRLNHYVSHWADRKPDKSGAKWPTYVSCIELLYDLVHWLPELHDDPEGQVYLEVFARQLGAAEQVSGFKAQVITNPADAKLSKTSVGHLLLYFLAPIAEGSAKVDEELMDAFPRDRLSILSIHQSKGLEFPLVIVDVGSDFKASSKFPKGHFANAFKRFPRQPGTPHNLEDLMRPHSPLKTLKRDPIDRAFDDLFRQFFVAFSRPEEVLLLVGLDGSHPDRGTIRNVATGWDRDEQNHWAGKVPFFDI</sequence>
<accession>A0ABT3FT17</accession>
<keyword evidence="2 6" id="KW-0378">Hydrolase</keyword>
<dbReference type="PROSITE" id="PS51198">
    <property type="entry name" value="UVRD_HELICASE_ATP_BIND"/>
    <property type="match status" value="1"/>
</dbReference>
<dbReference type="InterPro" id="IPR027417">
    <property type="entry name" value="P-loop_NTPase"/>
</dbReference>
<proteinExistence type="predicted"/>
<gene>
    <name evidence="8" type="ORF">OKA04_18435</name>
</gene>
<dbReference type="InterPro" id="IPR000212">
    <property type="entry name" value="DNA_helicase_UvrD/REP"/>
</dbReference>
<evidence type="ECO:0000256" key="3">
    <source>
        <dbReference type="ARBA" id="ARBA00022806"/>
    </source>
</evidence>
<dbReference type="PANTHER" id="PTHR11070:SF2">
    <property type="entry name" value="ATP-DEPENDENT DNA HELICASE SRS2"/>
    <property type="match status" value="1"/>
</dbReference>
<evidence type="ECO:0000256" key="1">
    <source>
        <dbReference type="ARBA" id="ARBA00022741"/>
    </source>
</evidence>
<name>A0ABT3FT17_9BACT</name>
<organism evidence="8 9">
    <name type="scientific">Luteolibacter flavescens</name>
    <dbReference type="NCBI Taxonomy" id="1859460"/>
    <lineage>
        <taxon>Bacteria</taxon>
        <taxon>Pseudomonadati</taxon>
        <taxon>Verrucomicrobiota</taxon>
        <taxon>Verrucomicrobiia</taxon>
        <taxon>Verrucomicrobiales</taxon>
        <taxon>Verrucomicrobiaceae</taxon>
        <taxon>Luteolibacter</taxon>
    </lineage>
</organism>
<keyword evidence="1 6" id="KW-0547">Nucleotide-binding</keyword>
<dbReference type="GO" id="GO:0004386">
    <property type="term" value="F:helicase activity"/>
    <property type="evidence" value="ECO:0007669"/>
    <property type="project" value="UniProtKB-KW"/>
</dbReference>
<dbReference type="InterPro" id="IPR014016">
    <property type="entry name" value="UvrD-like_ATP-bd"/>
</dbReference>
<evidence type="ECO:0000313" key="8">
    <source>
        <dbReference type="EMBL" id="MCW1886723.1"/>
    </source>
</evidence>
<keyword evidence="4 6" id="KW-0067">ATP-binding</keyword>